<keyword evidence="4" id="KW-1185">Reference proteome</keyword>
<dbReference type="EMBL" id="LWDX02061017">
    <property type="protein sequence ID" value="OEL17103.1"/>
    <property type="molecule type" value="Genomic_DNA"/>
</dbReference>
<reference evidence="3 4" key="1">
    <citation type="submission" date="2016-09" db="EMBL/GenBank/DDBJ databases">
        <title>The draft genome of Dichanthelium oligosanthes: A C3 panicoid grass species.</title>
        <authorList>
            <person name="Studer A.J."/>
            <person name="Schnable J.C."/>
            <person name="Brutnell T.P."/>
        </authorList>
    </citation>
    <scope>NUCLEOTIDE SEQUENCE [LARGE SCALE GENOMIC DNA]</scope>
    <source>
        <strain evidence="4">cv. Kellogg 1175</strain>
        <tissue evidence="3">Leaf</tissue>
    </source>
</reference>
<dbReference type="Proteomes" id="UP000095767">
    <property type="component" value="Unassembled WGS sequence"/>
</dbReference>
<evidence type="ECO:0000313" key="4">
    <source>
        <dbReference type="Proteomes" id="UP000095767"/>
    </source>
</evidence>
<feature type="domain" description="Barwin" evidence="2">
    <location>
        <begin position="1"/>
        <end position="68"/>
    </location>
</feature>
<protein>
    <recommendedName>
        <fullName evidence="2">Barwin domain-containing protein</fullName>
    </recommendedName>
</protein>
<dbReference type="InterPro" id="IPR001153">
    <property type="entry name" value="Barwin_dom"/>
</dbReference>
<dbReference type="GO" id="GO:0042742">
    <property type="term" value="P:defense response to bacterium"/>
    <property type="evidence" value="ECO:0007669"/>
    <property type="project" value="InterPro"/>
</dbReference>
<dbReference type="PROSITE" id="PS51174">
    <property type="entry name" value="BARWIN_3"/>
    <property type="match status" value="1"/>
</dbReference>
<dbReference type="Pfam" id="PF00967">
    <property type="entry name" value="Barwin"/>
    <property type="match status" value="1"/>
</dbReference>
<dbReference type="InterPro" id="IPR036908">
    <property type="entry name" value="RlpA-like_sf"/>
</dbReference>
<dbReference type="InterPro" id="IPR044301">
    <property type="entry name" value="PR4"/>
</dbReference>
<evidence type="ECO:0000313" key="3">
    <source>
        <dbReference type="EMBL" id="OEL17103.1"/>
    </source>
</evidence>
<dbReference type="AlphaFoldDB" id="A0A1E5UW66"/>
<dbReference type="Gene3D" id="2.40.40.10">
    <property type="entry name" value="RlpA-like domain"/>
    <property type="match status" value="1"/>
</dbReference>
<dbReference type="PANTHER" id="PTHR46351">
    <property type="entry name" value="WOUND-INDUCED PROTEIN WIN2"/>
    <property type="match status" value="1"/>
</dbReference>
<sequence length="68" mass="6976">MGRRQAAHLAAAATNEATGAQVTARILDKCAFGGLGLDAPAFAQIDTDGRGVANGHLSVSYQFVDSQD</sequence>
<keyword evidence="1" id="KW-1015">Disulfide bond</keyword>
<dbReference type="GO" id="GO:0004540">
    <property type="term" value="F:RNA nuclease activity"/>
    <property type="evidence" value="ECO:0007669"/>
    <property type="project" value="InterPro"/>
</dbReference>
<evidence type="ECO:0000256" key="1">
    <source>
        <dbReference type="ARBA" id="ARBA00023157"/>
    </source>
</evidence>
<accession>A0A1E5UW66</accession>
<dbReference type="PRINTS" id="PR00602">
    <property type="entry name" value="BARWIN"/>
</dbReference>
<organism evidence="3 4">
    <name type="scientific">Dichanthelium oligosanthes</name>
    <dbReference type="NCBI Taxonomy" id="888268"/>
    <lineage>
        <taxon>Eukaryota</taxon>
        <taxon>Viridiplantae</taxon>
        <taxon>Streptophyta</taxon>
        <taxon>Embryophyta</taxon>
        <taxon>Tracheophyta</taxon>
        <taxon>Spermatophyta</taxon>
        <taxon>Magnoliopsida</taxon>
        <taxon>Liliopsida</taxon>
        <taxon>Poales</taxon>
        <taxon>Poaceae</taxon>
        <taxon>PACMAD clade</taxon>
        <taxon>Panicoideae</taxon>
        <taxon>Panicodae</taxon>
        <taxon>Paniceae</taxon>
        <taxon>Dichantheliinae</taxon>
        <taxon>Dichanthelium</taxon>
    </lineage>
</organism>
<evidence type="ECO:0000259" key="2">
    <source>
        <dbReference type="PROSITE" id="PS51174"/>
    </source>
</evidence>
<gene>
    <name evidence="3" type="ORF">BAE44_0021878</name>
</gene>
<dbReference type="GO" id="GO:0050832">
    <property type="term" value="P:defense response to fungus"/>
    <property type="evidence" value="ECO:0007669"/>
    <property type="project" value="InterPro"/>
</dbReference>
<proteinExistence type="predicted"/>
<dbReference type="STRING" id="888268.A0A1E5UW66"/>
<dbReference type="SUPFAM" id="SSF50685">
    <property type="entry name" value="Barwin-like endoglucanases"/>
    <property type="match status" value="1"/>
</dbReference>
<dbReference type="PANTHER" id="PTHR46351:SF3">
    <property type="entry name" value="WOUND-INDUCED PROTEIN WIN2"/>
    <property type="match status" value="1"/>
</dbReference>
<name>A0A1E5UW66_9POAL</name>
<comment type="caution">
    <text evidence="3">The sequence shown here is derived from an EMBL/GenBank/DDBJ whole genome shotgun (WGS) entry which is preliminary data.</text>
</comment>